<dbReference type="PANTHER" id="PTHR45339">
    <property type="entry name" value="HYBRID SIGNAL TRANSDUCTION HISTIDINE KINASE J"/>
    <property type="match status" value="1"/>
</dbReference>
<evidence type="ECO:0000313" key="5">
    <source>
        <dbReference type="EMBL" id="TMO75788.1"/>
    </source>
</evidence>
<reference evidence="6" key="2">
    <citation type="submission" date="2019-06" db="EMBL/GenBank/DDBJ databases">
        <title>Co-occurence of chitin degradation, pigmentation and bioactivity in marine Pseudoalteromonas.</title>
        <authorList>
            <person name="Sonnenschein E.C."/>
            <person name="Bech P.K."/>
        </authorList>
    </citation>
    <scope>NUCLEOTIDE SEQUENCE [LARGE SCALE GENOMIC DNA]</scope>
    <source>
        <strain evidence="6">S3895</strain>
    </source>
</reference>
<organism evidence="5 6">
    <name type="scientific">Pseudoalteromonas aurantia</name>
    <dbReference type="NCBI Taxonomy" id="43654"/>
    <lineage>
        <taxon>Bacteria</taxon>
        <taxon>Pseudomonadati</taxon>
        <taxon>Pseudomonadota</taxon>
        <taxon>Gammaproteobacteria</taxon>
        <taxon>Alteromonadales</taxon>
        <taxon>Pseudoalteromonadaceae</taxon>
        <taxon>Pseudoalteromonas</taxon>
    </lineage>
</organism>
<evidence type="ECO:0000256" key="3">
    <source>
        <dbReference type="PROSITE-ProRule" id="PRU00169"/>
    </source>
</evidence>
<dbReference type="Gene3D" id="3.40.50.2300">
    <property type="match status" value="1"/>
</dbReference>
<keyword evidence="1" id="KW-0597">Phosphoprotein</keyword>
<comment type="caution">
    <text evidence="3">Lacks conserved residue(s) required for the propagation of feature annotation.</text>
</comment>
<comment type="caution">
    <text evidence="5">The sequence shown here is derived from an EMBL/GenBank/DDBJ whole genome shotgun (WGS) entry which is preliminary data.</text>
</comment>
<feature type="domain" description="Response regulatory" evidence="4">
    <location>
        <begin position="1"/>
        <end position="68"/>
    </location>
</feature>
<accession>A0ABY2VZJ9</accession>
<evidence type="ECO:0000256" key="1">
    <source>
        <dbReference type="ARBA" id="ARBA00022553"/>
    </source>
</evidence>
<evidence type="ECO:0000259" key="4">
    <source>
        <dbReference type="PROSITE" id="PS50110"/>
    </source>
</evidence>
<evidence type="ECO:0000313" key="6">
    <source>
        <dbReference type="Proteomes" id="UP000307164"/>
    </source>
</evidence>
<dbReference type="InterPro" id="IPR001789">
    <property type="entry name" value="Sig_transdc_resp-reg_receiver"/>
</dbReference>
<name>A0ABY2VZJ9_9GAMM</name>
<dbReference type="InterPro" id="IPR011006">
    <property type="entry name" value="CheY-like_superfamily"/>
</dbReference>
<keyword evidence="2" id="KW-0902">Two-component regulatory system</keyword>
<dbReference type="EMBL" id="PNBW01000034">
    <property type="protein sequence ID" value="TMO75788.1"/>
    <property type="molecule type" value="Genomic_DNA"/>
</dbReference>
<reference evidence="5 6" key="1">
    <citation type="submission" date="2018-01" db="EMBL/GenBank/DDBJ databases">
        <authorList>
            <person name="Paulsen S."/>
            <person name="Gram L.K."/>
        </authorList>
    </citation>
    <scope>NUCLEOTIDE SEQUENCE [LARGE SCALE GENOMIC DNA]</scope>
    <source>
        <strain evidence="5 6">S3895</strain>
    </source>
</reference>
<evidence type="ECO:0000256" key="2">
    <source>
        <dbReference type="ARBA" id="ARBA00023012"/>
    </source>
</evidence>
<sequence length="69" mass="7863">MREMDGHEIAELFRQKEQYLGKAPIPIIAVTGAAMKGGRDYCLSKSMSDCITKPITLDKFKTVIRRWMS</sequence>
<dbReference type="Proteomes" id="UP000307164">
    <property type="component" value="Unassembled WGS sequence"/>
</dbReference>
<protein>
    <recommendedName>
        <fullName evidence="4">Response regulatory domain-containing protein</fullName>
    </recommendedName>
</protein>
<keyword evidence="6" id="KW-1185">Reference proteome</keyword>
<dbReference type="PROSITE" id="PS50110">
    <property type="entry name" value="RESPONSE_REGULATORY"/>
    <property type="match status" value="1"/>
</dbReference>
<dbReference type="PANTHER" id="PTHR45339:SF1">
    <property type="entry name" value="HYBRID SIGNAL TRANSDUCTION HISTIDINE KINASE J"/>
    <property type="match status" value="1"/>
</dbReference>
<gene>
    <name evidence="5" type="ORF">CWC20_07445</name>
</gene>
<proteinExistence type="predicted"/>
<dbReference type="SUPFAM" id="SSF52172">
    <property type="entry name" value="CheY-like"/>
    <property type="match status" value="1"/>
</dbReference>